<evidence type="ECO:0000256" key="9">
    <source>
        <dbReference type="ARBA" id="ARBA00038081"/>
    </source>
</evidence>
<evidence type="ECO:0000313" key="13">
    <source>
        <dbReference type="Ensembl" id="ENSPTXP00000025438.1"/>
    </source>
</evidence>
<evidence type="ECO:0000256" key="7">
    <source>
        <dbReference type="ARBA" id="ARBA00023180"/>
    </source>
</evidence>
<keyword evidence="5" id="KW-0677">Repeat</keyword>
<dbReference type="PANTHER" id="PTHR24034">
    <property type="entry name" value="EGF-LIKE DOMAIN-CONTAINING PROTEIN"/>
    <property type="match status" value="1"/>
</dbReference>
<dbReference type="Pfam" id="PF00008">
    <property type="entry name" value="EGF"/>
    <property type="match status" value="1"/>
</dbReference>
<dbReference type="Ensembl" id="ENSPTXT00000026220.1">
    <property type="protein sequence ID" value="ENSPTXP00000025438.1"/>
    <property type="gene ID" value="ENSPTXG00000017702.1"/>
</dbReference>
<evidence type="ECO:0000256" key="6">
    <source>
        <dbReference type="ARBA" id="ARBA00023157"/>
    </source>
</evidence>
<dbReference type="SUPFAM" id="SSF57184">
    <property type="entry name" value="Growth factor receptor domain"/>
    <property type="match status" value="1"/>
</dbReference>
<dbReference type="OMA" id="CNLSVCW"/>
<evidence type="ECO:0000256" key="10">
    <source>
        <dbReference type="PROSITE-ProRule" id="PRU00076"/>
    </source>
</evidence>
<evidence type="ECO:0000256" key="5">
    <source>
        <dbReference type="ARBA" id="ARBA00022737"/>
    </source>
</evidence>
<dbReference type="Proteomes" id="UP000472273">
    <property type="component" value="Unplaced"/>
</dbReference>
<dbReference type="InterPro" id="IPR050751">
    <property type="entry name" value="ECM_structural_protein"/>
</dbReference>
<dbReference type="InterPro" id="IPR000742">
    <property type="entry name" value="EGF"/>
</dbReference>
<evidence type="ECO:0000259" key="12">
    <source>
        <dbReference type="PROSITE" id="PS51364"/>
    </source>
</evidence>
<dbReference type="SMART" id="SM00179">
    <property type="entry name" value="EGF_CA"/>
    <property type="match status" value="3"/>
</dbReference>
<dbReference type="FunFam" id="2.10.25.10:FF:000115">
    <property type="entry name" value="latent-transforming growth factor beta-binding protein 4 isoform X2"/>
    <property type="match status" value="1"/>
</dbReference>
<keyword evidence="7" id="KW-0325">Glycoprotein</keyword>
<evidence type="ECO:0000313" key="14">
    <source>
        <dbReference type="Proteomes" id="UP000472273"/>
    </source>
</evidence>
<dbReference type="SUPFAM" id="SSF57581">
    <property type="entry name" value="TB module/8-cys domain"/>
    <property type="match status" value="1"/>
</dbReference>
<keyword evidence="14" id="KW-1185">Reference proteome</keyword>
<dbReference type="GeneTree" id="ENSGT00940000158234"/>
<dbReference type="GO" id="GO:0019838">
    <property type="term" value="F:growth factor binding"/>
    <property type="evidence" value="ECO:0007669"/>
    <property type="project" value="UniProtKB-KW"/>
</dbReference>
<dbReference type="InterPro" id="IPR018097">
    <property type="entry name" value="EGF_Ca-bd_CS"/>
</dbReference>
<feature type="domain" description="TB" evidence="12">
    <location>
        <begin position="75"/>
        <end position="117"/>
    </location>
</feature>
<keyword evidence="8" id="KW-0340">Growth factor binding</keyword>
<proteinExistence type="inferred from homology"/>
<accession>A0A670ZRK0</accession>
<keyword evidence="2" id="KW-0964">Secreted</keyword>
<keyword evidence="3 10" id="KW-0245">EGF-like domain</keyword>
<feature type="domain" description="EGF-like" evidence="11">
    <location>
        <begin position="191"/>
        <end position="232"/>
    </location>
</feature>
<evidence type="ECO:0000256" key="1">
    <source>
        <dbReference type="ARBA" id="ARBA00004498"/>
    </source>
</evidence>
<dbReference type="GO" id="GO:0005509">
    <property type="term" value="F:calcium ion binding"/>
    <property type="evidence" value="ECO:0007669"/>
    <property type="project" value="InterPro"/>
</dbReference>
<comment type="caution">
    <text evidence="10">Lacks conserved residue(s) required for the propagation of feature annotation.</text>
</comment>
<evidence type="ECO:0000259" key="11">
    <source>
        <dbReference type="PROSITE" id="PS50026"/>
    </source>
</evidence>
<comment type="subcellular location">
    <subcellularLocation>
        <location evidence="1">Secreted</location>
        <location evidence="1">Extracellular space</location>
        <location evidence="1">Extracellular matrix</location>
    </subcellularLocation>
</comment>
<dbReference type="InterPro" id="IPR049883">
    <property type="entry name" value="NOTCH1_EGF-like"/>
</dbReference>
<reference evidence="13" key="1">
    <citation type="submission" date="2025-08" db="UniProtKB">
        <authorList>
            <consortium name="Ensembl"/>
        </authorList>
    </citation>
    <scope>IDENTIFICATION</scope>
</reference>
<sequence length="239" mass="26131">MSIPGYSCYCPNGYYYETQHLECIDNDECLDEEAEPCVGGHCINTIGSYYCSCTAPLVLDPSQRRCVTNENEDLAVCWQEVGPDLVCRRPRLDRRVTYTECCCLYGEAWSMNCALCPEGAAQAMPVQKGSLLASLGLSPAGRFGGSRGLPAEECGILSGCENGRCIQVADGFTCFCNEGYRLDPTHMACRDIDECREVDRLCSGGRCLNLEGSYRCLCPPGTAPAGRLPRCLHTPRSRA</sequence>
<dbReference type="InterPro" id="IPR001881">
    <property type="entry name" value="EGF-like_Ca-bd_dom"/>
</dbReference>
<name>A0A670ZRK0_PSETE</name>
<reference evidence="13" key="2">
    <citation type="submission" date="2025-09" db="UniProtKB">
        <authorList>
            <consortium name="Ensembl"/>
        </authorList>
    </citation>
    <scope>IDENTIFICATION</scope>
</reference>
<dbReference type="FunFam" id="2.10.25.10:FF:000017">
    <property type="entry name" value="latent-transforming growth factor beta-binding protein 4 isoform X1"/>
    <property type="match status" value="1"/>
</dbReference>
<evidence type="ECO:0008006" key="15">
    <source>
        <dbReference type="Google" id="ProtNLM"/>
    </source>
</evidence>
<organism evidence="13 14">
    <name type="scientific">Pseudonaja textilis</name>
    <name type="common">Eastern brown snake</name>
    <dbReference type="NCBI Taxonomy" id="8673"/>
    <lineage>
        <taxon>Eukaryota</taxon>
        <taxon>Metazoa</taxon>
        <taxon>Chordata</taxon>
        <taxon>Craniata</taxon>
        <taxon>Vertebrata</taxon>
        <taxon>Euteleostomi</taxon>
        <taxon>Lepidosauria</taxon>
        <taxon>Squamata</taxon>
        <taxon>Bifurcata</taxon>
        <taxon>Unidentata</taxon>
        <taxon>Episquamata</taxon>
        <taxon>Toxicofera</taxon>
        <taxon>Serpentes</taxon>
        <taxon>Colubroidea</taxon>
        <taxon>Elapidae</taxon>
        <taxon>Hydrophiinae</taxon>
        <taxon>Pseudonaja</taxon>
    </lineage>
</organism>
<evidence type="ECO:0000256" key="2">
    <source>
        <dbReference type="ARBA" id="ARBA00022530"/>
    </source>
</evidence>
<dbReference type="SUPFAM" id="SSF57196">
    <property type="entry name" value="EGF/Laminin"/>
    <property type="match status" value="1"/>
</dbReference>
<dbReference type="SMART" id="SM00181">
    <property type="entry name" value="EGF"/>
    <property type="match status" value="3"/>
</dbReference>
<comment type="similarity">
    <text evidence="9">Belongs to the LTBP family.</text>
</comment>
<dbReference type="PROSITE" id="PS01187">
    <property type="entry name" value="EGF_CA"/>
    <property type="match status" value="2"/>
</dbReference>
<protein>
    <recommendedName>
        <fullName evidence="15">Latent transforming growth factor beta binding protein 4</fullName>
    </recommendedName>
</protein>
<dbReference type="InterPro" id="IPR009030">
    <property type="entry name" value="Growth_fac_rcpt_cys_sf"/>
</dbReference>
<dbReference type="PROSITE" id="PS50026">
    <property type="entry name" value="EGF_3"/>
    <property type="match status" value="1"/>
</dbReference>
<dbReference type="PANTHER" id="PTHR24034:SF209">
    <property type="entry name" value="EGF-LIKE DOMAIN-CONTAINING PROTEIN"/>
    <property type="match status" value="1"/>
</dbReference>
<dbReference type="InterPro" id="IPR036773">
    <property type="entry name" value="TB_dom_sf"/>
</dbReference>
<dbReference type="Gene3D" id="3.90.290.10">
    <property type="entry name" value="TGF-beta binding (TB) domain"/>
    <property type="match status" value="1"/>
</dbReference>
<dbReference type="Pfam" id="PF00683">
    <property type="entry name" value="TB"/>
    <property type="match status" value="1"/>
</dbReference>
<keyword evidence="6" id="KW-1015">Disulfide bond</keyword>
<evidence type="ECO:0000256" key="3">
    <source>
        <dbReference type="ARBA" id="ARBA00022536"/>
    </source>
</evidence>
<keyword evidence="2" id="KW-0272">Extracellular matrix</keyword>
<dbReference type="FunFam" id="2.10.25.10:FF:000046">
    <property type="entry name" value="Latent-transforming growth factor beta-binding protein 1 isoform x2"/>
    <property type="match status" value="1"/>
</dbReference>
<evidence type="ECO:0000256" key="8">
    <source>
        <dbReference type="ARBA" id="ARBA00023183"/>
    </source>
</evidence>
<evidence type="ECO:0000256" key="4">
    <source>
        <dbReference type="ARBA" id="ARBA00022729"/>
    </source>
</evidence>
<dbReference type="CDD" id="cd00054">
    <property type="entry name" value="EGF_CA"/>
    <property type="match status" value="1"/>
</dbReference>
<dbReference type="InterPro" id="IPR000152">
    <property type="entry name" value="EGF-type_Asp/Asn_hydroxyl_site"/>
</dbReference>
<dbReference type="Pfam" id="PF07645">
    <property type="entry name" value="EGF_CA"/>
    <property type="match status" value="2"/>
</dbReference>
<dbReference type="AlphaFoldDB" id="A0A670ZRK0"/>
<dbReference type="PROSITE" id="PS51364">
    <property type="entry name" value="TB"/>
    <property type="match status" value="1"/>
</dbReference>
<dbReference type="Gene3D" id="2.10.25.10">
    <property type="entry name" value="Laminin"/>
    <property type="match status" value="3"/>
</dbReference>
<keyword evidence="4" id="KW-0732">Signal</keyword>
<dbReference type="InterPro" id="IPR017878">
    <property type="entry name" value="TB_dom"/>
</dbReference>
<dbReference type="PROSITE" id="PS00010">
    <property type="entry name" value="ASX_HYDROXYL"/>
    <property type="match status" value="1"/>
</dbReference>